<evidence type="ECO:0000256" key="6">
    <source>
        <dbReference type="ARBA" id="ARBA00022989"/>
    </source>
</evidence>
<feature type="transmembrane region" description="Helical" evidence="8">
    <location>
        <begin position="93"/>
        <end position="113"/>
    </location>
</feature>
<keyword evidence="10" id="KW-1185">Reference proteome</keyword>
<protein>
    <submittedName>
        <fullName evidence="9">Plasma membrane sulfite pump involved in sulfite metabolism</fullName>
    </submittedName>
</protein>
<feature type="transmembrane region" description="Helical" evidence="8">
    <location>
        <begin position="125"/>
        <end position="144"/>
    </location>
</feature>
<keyword evidence="4" id="KW-1003">Cell membrane</keyword>
<dbReference type="RefSeq" id="XP_036630505.1">
    <property type="nucleotide sequence ID" value="XM_036776885.1"/>
</dbReference>
<feature type="transmembrane region" description="Helical" evidence="8">
    <location>
        <begin position="195"/>
        <end position="221"/>
    </location>
</feature>
<dbReference type="InterPro" id="IPR004695">
    <property type="entry name" value="SLAC1/Mae1/Ssu1/TehA"/>
</dbReference>
<dbReference type="InterPro" id="IPR051629">
    <property type="entry name" value="Sulfite_efflux_TDT"/>
</dbReference>
<evidence type="ECO:0000256" key="8">
    <source>
        <dbReference type="SAM" id="Phobius"/>
    </source>
</evidence>
<feature type="transmembrane region" description="Helical" evidence="8">
    <location>
        <begin position="20"/>
        <end position="39"/>
    </location>
</feature>
<dbReference type="Proteomes" id="UP000623687">
    <property type="component" value="Unassembled WGS sequence"/>
</dbReference>
<name>A0A8H7DU60_PLEOS</name>
<dbReference type="GeneID" id="59377170"/>
<dbReference type="CDD" id="cd09318">
    <property type="entry name" value="TDT_SSU1"/>
    <property type="match status" value="1"/>
</dbReference>
<feature type="transmembrane region" description="Helical" evidence="8">
    <location>
        <begin position="278"/>
        <end position="306"/>
    </location>
</feature>
<reference evidence="9" key="1">
    <citation type="submission" date="2019-07" db="EMBL/GenBank/DDBJ databases">
        <authorList>
            <person name="Palmer J.M."/>
        </authorList>
    </citation>
    <scope>NUCLEOTIDE SEQUENCE</scope>
    <source>
        <strain evidence="9">PC9</strain>
    </source>
</reference>
<dbReference type="InterPro" id="IPR038665">
    <property type="entry name" value="Voltage-dep_anion_channel_sf"/>
</dbReference>
<proteinExistence type="inferred from homology"/>
<evidence type="ECO:0000256" key="4">
    <source>
        <dbReference type="ARBA" id="ARBA00022475"/>
    </source>
</evidence>
<dbReference type="EMBL" id="JACETU010000005">
    <property type="protein sequence ID" value="KAF7428133.1"/>
    <property type="molecule type" value="Genomic_DNA"/>
</dbReference>
<feature type="transmembrane region" description="Helical" evidence="8">
    <location>
        <begin position="233"/>
        <end position="258"/>
    </location>
</feature>
<dbReference type="PANTHER" id="PTHR31686">
    <property type="match status" value="1"/>
</dbReference>
<comment type="subcellular location">
    <subcellularLocation>
        <location evidence="1">Cell membrane</location>
        <topology evidence="1">Multi-pass membrane protein</topology>
    </subcellularLocation>
</comment>
<feature type="transmembrane region" description="Helical" evidence="8">
    <location>
        <begin position="350"/>
        <end position="370"/>
    </location>
</feature>
<dbReference type="GO" id="GO:0000319">
    <property type="term" value="F:sulfite transmembrane transporter activity"/>
    <property type="evidence" value="ECO:0007669"/>
    <property type="project" value="TreeGrafter"/>
</dbReference>
<dbReference type="AlphaFoldDB" id="A0A8H7DU60"/>
<evidence type="ECO:0000256" key="7">
    <source>
        <dbReference type="ARBA" id="ARBA00023136"/>
    </source>
</evidence>
<dbReference type="VEuPathDB" id="FungiDB:PC9H_007352"/>
<evidence type="ECO:0000256" key="5">
    <source>
        <dbReference type="ARBA" id="ARBA00022692"/>
    </source>
</evidence>
<dbReference type="Pfam" id="PF03595">
    <property type="entry name" value="SLAC1"/>
    <property type="match status" value="1"/>
</dbReference>
<gene>
    <name evidence="9" type="primary">SSU1</name>
    <name evidence="9" type="ORF">PC9H_007352</name>
</gene>
<dbReference type="OrthoDB" id="1099at2759"/>
<organism evidence="9 10">
    <name type="scientific">Pleurotus ostreatus</name>
    <name type="common">Oyster mushroom</name>
    <name type="synonym">White-rot fungus</name>
    <dbReference type="NCBI Taxonomy" id="5322"/>
    <lineage>
        <taxon>Eukaryota</taxon>
        <taxon>Fungi</taxon>
        <taxon>Dikarya</taxon>
        <taxon>Basidiomycota</taxon>
        <taxon>Agaricomycotina</taxon>
        <taxon>Agaricomycetes</taxon>
        <taxon>Agaricomycetidae</taxon>
        <taxon>Agaricales</taxon>
        <taxon>Pleurotineae</taxon>
        <taxon>Pleurotaceae</taxon>
        <taxon>Pleurotus</taxon>
    </lineage>
</organism>
<evidence type="ECO:0000256" key="1">
    <source>
        <dbReference type="ARBA" id="ARBA00004651"/>
    </source>
</evidence>
<evidence type="ECO:0000313" key="9">
    <source>
        <dbReference type="EMBL" id="KAF7428133.1"/>
    </source>
</evidence>
<keyword evidence="3" id="KW-0813">Transport</keyword>
<evidence type="ECO:0000256" key="3">
    <source>
        <dbReference type="ARBA" id="ARBA00022448"/>
    </source>
</evidence>
<dbReference type="PANTHER" id="PTHR31686:SF3">
    <property type="entry name" value="ACID TRANSPORT PROTEIN, PUTATIVE (AFU_ORTHOLOGUE AFUA_4G09410)-RELATED"/>
    <property type="match status" value="1"/>
</dbReference>
<feature type="transmembrane region" description="Helical" evidence="8">
    <location>
        <begin position="318"/>
        <end position="338"/>
    </location>
</feature>
<feature type="transmembrane region" description="Helical" evidence="8">
    <location>
        <begin position="51"/>
        <end position="72"/>
    </location>
</feature>
<keyword evidence="5 8" id="KW-0812">Transmembrane</keyword>
<keyword evidence="6 8" id="KW-1133">Transmembrane helix</keyword>
<evidence type="ECO:0000313" key="10">
    <source>
        <dbReference type="Proteomes" id="UP000623687"/>
    </source>
</evidence>
<accession>A0A8H7DU60</accession>
<comment type="caution">
    <text evidence="9">The sequence shown here is derived from an EMBL/GenBank/DDBJ whole genome shotgun (WGS) entry which is preliminary data.</text>
</comment>
<feature type="transmembrane region" description="Helical" evidence="8">
    <location>
        <begin position="164"/>
        <end position="183"/>
    </location>
</feature>
<dbReference type="GO" id="GO:0005886">
    <property type="term" value="C:plasma membrane"/>
    <property type="evidence" value="ECO:0007669"/>
    <property type="project" value="UniProtKB-SubCell"/>
</dbReference>
<comment type="similarity">
    <text evidence="2">Belongs to the tellurite-resistance/dicarboxylate transporter (TDT) family.</text>
</comment>
<evidence type="ECO:0000256" key="2">
    <source>
        <dbReference type="ARBA" id="ARBA00008566"/>
    </source>
</evidence>
<keyword evidence="7 8" id="KW-0472">Membrane</keyword>
<dbReference type="Gene3D" id="1.50.10.150">
    <property type="entry name" value="Voltage-dependent anion channel"/>
    <property type="match status" value="1"/>
</dbReference>
<sequence>MGTDDGIRKKTLKDIIRHFVPAWFAVNMGTGAISILFYSFPYGNGSEEMKILSLLFFFLNLGLFIIFAAVTAARYVLFPDLWSIMLQHPVQSLYLGCAPMGVATMISVAASLIHEGYGFGGKPFIYFVWAVWWLDVAVSALCCWQLMHIMMVRQDHALKRMTAVWLLPVVTFIVASSSGGVIAPSLAKYSPLHAMITLTTSIFLVTIGLSLAFMLLTVYFLRLIVYGIPPGPTVISAFLPLGPMGQAGFSILLAGQAFEAILPYGDNGFLSSPTAGNVINVICTCVSFALWCITTMWVIYALLAVQEVVRKGRFPFKLPFWGLIFPNGVYANLTLALARTFDVPFFRVYGAAYAVGTLVLWSLVAFRTLALVRGGQIFESPCVEDLDMSRVPSTCTNGVTTAQCTAANANGETEKRT</sequence>